<dbReference type="AlphaFoldDB" id="A0A5C4JMS9"/>
<dbReference type="Proteomes" id="UP000307874">
    <property type="component" value="Unassembled WGS sequence"/>
</dbReference>
<evidence type="ECO:0000313" key="2">
    <source>
        <dbReference type="Proteomes" id="UP000307874"/>
    </source>
</evidence>
<gene>
    <name evidence="1" type="ORF">FF124_18165</name>
</gene>
<accession>A0A5C4JMS9</accession>
<keyword evidence="2" id="KW-1185">Reference proteome</keyword>
<dbReference type="EMBL" id="VCLB01000010">
    <property type="protein sequence ID" value="TNB46444.1"/>
    <property type="molecule type" value="Genomic_DNA"/>
</dbReference>
<dbReference type="RefSeq" id="WP_138749889.1">
    <property type="nucleotide sequence ID" value="NZ_VCLB01000010.1"/>
</dbReference>
<proteinExistence type="predicted"/>
<name>A0A5C4JMS9_9HYPH</name>
<evidence type="ECO:0000313" key="1">
    <source>
        <dbReference type="EMBL" id="TNB46444.1"/>
    </source>
</evidence>
<organism evidence="1 2">
    <name type="scientific">Martelella lutilitoris</name>
    <dbReference type="NCBI Taxonomy" id="2583532"/>
    <lineage>
        <taxon>Bacteria</taxon>
        <taxon>Pseudomonadati</taxon>
        <taxon>Pseudomonadota</taxon>
        <taxon>Alphaproteobacteria</taxon>
        <taxon>Hyphomicrobiales</taxon>
        <taxon>Aurantimonadaceae</taxon>
        <taxon>Martelella</taxon>
    </lineage>
</organism>
<comment type="caution">
    <text evidence="1">The sequence shown here is derived from an EMBL/GenBank/DDBJ whole genome shotgun (WGS) entry which is preliminary data.</text>
</comment>
<protein>
    <submittedName>
        <fullName evidence="1">Uncharacterized protein</fullName>
    </submittedName>
</protein>
<dbReference type="OrthoDB" id="9815663at2"/>
<reference evidence="1 2" key="1">
    <citation type="submission" date="2019-06" db="EMBL/GenBank/DDBJ databases">
        <title>Martelella lutilitoris sp. nov., isolated from a tidal mudflat.</title>
        <authorList>
            <person name="Kim Y.-J."/>
        </authorList>
    </citation>
    <scope>NUCLEOTIDE SEQUENCE [LARGE SCALE GENOMIC DNA]</scope>
    <source>
        <strain evidence="1 2">GH2-6</strain>
    </source>
</reference>
<sequence>MTIKLRCLVDQLFVHDHAKVVGGPDHPANALFAFIDQFHEFLAARAAEDFIGNADLRRTVELLKPPDNLGKQRGRVLQLLSQGVGIIAKPPEGFRCRSALALREDEFIGAKVHLLQPVRKGADADTVALGNKLQFLKRANIDTGNLRLIADFGNAARNVANFRDNGGQPADCQAADNAARKGFAECADLRRRACQRLVHRRGRAVHIVLHVPGCRPGRTAHAVIVPVSRPAGLRHVLFKVANSRFDQNKQALFVARHQNHPISSSKVSLS</sequence>